<sequence length="84" mass="8824">IASWIETRASCRAARTTTRAPAPRTPTTPGCGWSPRAPAPARPRACSRPRSASASARTTTSPAPTASPPAPSAPGRYRRKNPYP</sequence>
<proteinExistence type="predicted"/>
<feature type="region of interest" description="Disordered" evidence="1">
    <location>
        <begin position="1"/>
        <end position="84"/>
    </location>
</feature>
<evidence type="ECO:0000313" key="3">
    <source>
        <dbReference type="Proteomes" id="UP000823941"/>
    </source>
</evidence>
<dbReference type="EMBL" id="JAHIBW010000003">
    <property type="protein sequence ID" value="KAG7312052.1"/>
    <property type="molecule type" value="Genomic_DNA"/>
</dbReference>
<keyword evidence="3" id="KW-1185">Reference proteome</keyword>
<feature type="non-terminal residue" evidence="2">
    <location>
        <position position="1"/>
    </location>
</feature>
<reference evidence="2 3" key="1">
    <citation type="submission" date="2021-06" db="EMBL/GenBank/DDBJ databases">
        <title>A haploid diamondback moth (Plutella xylostella L.) genome assembly resolves 31 chromosomes and identifies a diamide resistance mutation.</title>
        <authorList>
            <person name="Ward C.M."/>
            <person name="Perry K.D."/>
            <person name="Baker G."/>
            <person name="Powis K."/>
            <person name="Heckel D.G."/>
            <person name="Baxter S.W."/>
        </authorList>
    </citation>
    <scope>NUCLEOTIDE SEQUENCE [LARGE SCALE GENOMIC DNA]</scope>
    <source>
        <strain evidence="2 3">LV</strain>
        <tissue evidence="2">Single pupa</tissue>
    </source>
</reference>
<accession>A0ABQ7R419</accession>
<evidence type="ECO:0000313" key="2">
    <source>
        <dbReference type="EMBL" id="KAG7312052.1"/>
    </source>
</evidence>
<feature type="compositionally biased region" description="Low complexity" evidence="1">
    <location>
        <begin position="12"/>
        <end position="29"/>
    </location>
</feature>
<organism evidence="2 3">
    <name type="scientific">Plutella xylostella</name>
    <name type="common">Diamondback moth</name>
    <name type="synonym">Plutella maculipennis</name>
    <dbReference type="NCBI Taxonomy" id="51655"/>
    <lineage>
        <taxon>Eukaryota</taxon>
        <taxon>Metazoa</taxon>
        <taxon>Ecdysozoa</taxon>
        <taxon>Arthropoda</taxon>
        <taxon>Hexapoda</taxon>
        <taxon>Insecta</taxon>
        <taxon>Pterygota</taxon>
        <taxon>Neoptera</taxon>
        <taxon>Endopterygota</taxon>
        <taxon>Lepidoptera</taxon>
        <taxon>Glossata</taxon>
        <taxon>Ditrysia</taxon>
        <taxon>Yponomeutoidea</taxon>
        <taxon>Plutellidae</taxon>
        <taxon>Plutella</taxon>
    </lineage>
</organism>
<dbReference type="Proteomes" id="UP000823941">
    <property type="component" value="Chromosome 3"/>
</dbReference>
<evidence type="ECO:0000256" key="1">
    <source>
        <dbReference type="SAM" id="MobiDB-lite"/>
    </source>
</evidence>
<protein>
    <submittedName>
        <fullName evidence="2">Uncharacterized protein</fullName>
    </submittedName>
</protein>
<name>A0ABQ7R419_PLUXY</name>
<comment type="caution">
    <text evidence="2">The sequence shown here is derived from an EMBL/GenBank/DDBJ whole genome shotgun (WGS) entry which is preliminary data.</text>
</comment>
<feature type="compositionally biased region" description="Low complexity" evidence="1">
    <location>
        <begin position="42"/>
        <end position="64"/>
    </location>
</feature>
<gene>
    <name evidence="2" type="ORF">JYU34_001497</name>
</gene>